<dbReference type="SUPFAM" id="SSF53697">
    <property type="entry name" value="SIS domain"/>
    <property type="match status" value="1"/>
</dbReference>
<dbReference type="Proteomes" id="UP000619295">
    <property type="component" value="Unassembled WGS sequence"/>
</dbReference>
<keyword evidence="4" id="KW-0808">Transferase</keyword>
<keyword evidence="4" id="KW-0032">Aminotransferase</keyword>
<protein>
    <recommendedName>
        <fullName evidence="3">Glutamine--fructose-6-phosphate aminotransferase [isomerizing]</fullName>
        <ecNumber evidence="2">2.6.1.16</ecNumber>
    </recommendedName>
</protein>
<dbReference type="Gene3D" id="3.40.50.10490">
    <property type="entry name" value="Glucose-6-phosphate isomerase like protein, domain 1"/>
    <property type="match status" value="2"/>
</dbReference>
<evidence type="ECO:0000256" key="3">
    <source>
        <dbReference type="ARBA" id="ARBA00016090"/>
    </source>
</evidence>
<feature type="domain" description="SIS" evidence="7">
    <location>
        <begin position="57"/>
        <end position="197"/>
    </location>
</feature>
<organism evidence="8 9">
    <name type="scientific">Bosea spartocytisi</name>
    <dbReference type="NCBI Taxonomy" id="2773451"/>
    <lineage>
        <taxon>Bacteria</taxon>
        <taxon>Pseudomonadati</taxon>
        <taxon>Pseudomonadota</taxon>
        <taxon>Alphaproteobacteria</taxon>
        <taxon>Hyphomicrobiales</taxon>
        <taxon>Boseaceae</taxon>
        <taxon>Bosea</taxon>
    </lineage>
</organism>
<dbReference type="CDD" id="cd05009">
    <property type="entry name" value="SIS_GlmS_GlmD_2"/>
    <property type="match status" value="1"/>
</dbReference>
<evidence type="ECO:0000256" key="2">
    <source>
        <dbReference type="ARBA" id="ARBA00012916"/>
    </source>
</evidence>
<gene>
    <name evidence="8" type="ORF">IED13_21190</name>
</gene>
<evidence type="ECO:0000313" key="9">
    <source>
        <dbReference type="Proteomes" id="UP000619295"/>
    </source>
</evidence>
<keyword evidence="9" id="KW-1185">Reference proteome</keyword>
<reference evidence="8" key="1">
    <citation type="submission" date="2020-09" db="EMBL/GenBank/DDBJ databases">
        <title>Bosea spartocytisi sp. nov. a root nodule endophyte of Spartocytisus supranubius in the high mountain ecosystem fo the Teide National Park (Canary Islands, Spain).</title>
        <authorList>
            <person name="Pulido-Suarez L."/>
            <person name="Peix A."/>
            <person name="Igual J.M."/>
            <person name="Socas-Perez N."/>
            <person name="Velazquez E."/>
            <person name="Flores-Felix J.D."/>
            <person name="Leon-Barrios M."/>
        </authorList>
    </citation>
    <scope>NUCLEOTIDE SEQUENCE</scope>
    <source>
        <strain evidence="8">SSUT16</strain>
    </source>
</reference>
<evidence type="ECO:0000256" key="4">
    <source>
        <dbReference type="ARBA" id="ARBA00022576"/>
    </source>
</evidence>
<evidence type="ECO:0000256" key="6">
    <source>
        <dbReference type="ARBA" id="ARBA00022962"/>
    </source>
</evidence>
<comment type="catalytic activity">
    <reaction evidence="1">
        <text>D-fructose 6-phosphate + L-glutamine = D-glucosamine 6-phosphate + L-glutamate</text>
        <dbReference type="Rhea" id="RHEA:13237"/>
        <dbReference type="ChEBI" id="CHEBI:29985"/>
        <dbReference type="ChEBI" id="CHEBI:58359"/>
        <dbReference type="ChEBI" id="CHEBI:58725"/>
        <dbReference type="ChEBI" id="CHEBI:61527"/>
        <dbReference type="EC" id="2.6.1.16"/>
    </reaction>
</comment>
<dbReference type="InterPro" id="IPR035490">
    <property type="entry name" value="GlmS/FrlB_SIS"/>
</dbReference>
<dbReference type="PROSITE" id="PS51464">
    <property type="entry name" value="SIS"/>
    <property type="match status" value="2"/>
</dbReference>
<dbReference type="CDD" id="cd05008">
    <property type="entry name" value="SIS_GlmS_GlmD_1"/>
    <property type="match status" value="1"/>
</dbReference>
<evidence type="ECO:0000256" key="5">
    <source>
        <dbReference type="ARBA" id="ARBA00022737"/>
    </source>
</evidence>
<feature type="domain" description="SIS" evidence="7">
    <location>
        <begin position="230"/>
        <end position="369"/>
    </location>
</feature>
<dbReference type="EC" id="2.6.1.16" evidence="2"/>
<dbReference type="GO" id="GO:0004360">
    <property type="term" value="F:glutamine-fructose-6-phosphate transaminase (isomerizing) activity"/>
    <property type="evidence" value="ECO:0007669"/>
    <property type="project" value="UniProtKB-EC"/>
</dbReference>
<comment type="caution">
    <text evidence="8">The sequence shown here is derived from an EMBL/GenBank/DDBJ whole genome shotgun (WGS) entry which is preliminary data.</text>
</comment>
<keyword evidence="5" id="KW-0677">Repeat</keyword>
<dbReference type="PANTHER" id="PTHR10937">
    <property type="entry name" value="GLUCOSAMINE--FRUCTOSE-6-PHOSPHATE AMINOTRANSFERASE, ISOMERIZING"/>
    <property type="match status" value="1"/>
</dbReference>
<evidence type="ECO:0000259" key="7">
    <source>
        <dbReference type="PROSITE" id="PS51464"/>
    </source>
</evidence>
<dbReference type="GO" id="GO:0006047">
    <property type="term" value="P:UDP-N-acetylglucosamine metabolic process"/>
    <property type="evidence" value="ECO:0007669"/>
    <property type="project" value="TreeGrafter"/>
</dbReference>
<proteinExistence type="predicted"/>
<evidence type="ECO:0000313" key="8">
    <source>
        <dbReference type="EMBL" id="MBD3848220.1"/>
    </source>
</evidence>
<dbReference type="GO" id="GO:0006002">
    <property type="term" value="P:fructose 6-phosphate metabolic process"/>
    <property type="evidence" value="ECO:0007669"/>
    <property type="project" value="TreeGrafter"/>
</dbReference>
<dbReference type="GO" id="GO:0097367">
    <property type="term" value="F:carbohydrate derivative binding"/>
    <property type="evidence" value="ECO:0007669"/>
    <property type="project" value="InterPro"/>
</dbReference>
<dbReference type="RefSeq" id="WP_191125373.1">
    <property type="nucleotide sequence ID" value="NZ_JACXWY010000016.1"/>
</dbReference>
<dbReference type="PANTHER" id="PTHR10937:SF0">
    <property type="entry name" value="GLUTAMINE--FRUCTOSE-6-PHOSPHATE TRANSAMINASE (ISOMERIZING)"/>
    <property type="match status" value="1"/>
</dbReference>
<sequence length="377" mass="39872">MADLMQQYKAIKRESSSDAPGDPERFRRVELTRSEMMAQGDAMRRTLETTRETVQHIAAELAGRRLSRVVIVGCGDSWISGIGVRLAFERLLGVVCEPYEAFDLEQYGLDMIDDGTLVIGLSSSGNTAPVSASLRATLAKGGYAVALTNTAASAMTKEFPAALLIQATRGGWPTQSSTAAMALMLSLALEIAKARGLGEGKAVGLAADLAALPEVMDRVSTGFYDRATALGKTLARADMVLLAGAGPHLAPAAFGAAKLKELAPIHAVAFPLEEYHHYRTQKAGDPLFLIAPDQASRQRALETAIVGKAVGGYTIVLVPEGEAGFDGIADHVWKLPPVRDELAPLVYSVPLHLFGYHVTKARDALGLGAPLLGGRAA</sequence>
<dbReference type="GO" id="GO:0006487">
    <property type="term" value="P:protein N-linked glycosylation"/>
    <property type="evidence" value="ECO:0007669"/>
    <property type="project" value="TreeGrafter"/>
</dbReference>
<dbReference type="InterPro" id="IPR035466">
    <property type="entry name" value="GlmS/AgaS_SIS"/>
</dbReference>
<accession>A0A927ECI6</accession>
<dbReference type="InterPro" id="IPR001347">
    <property type="entry name" value="SIS_dom"/>
</dbReference>
<dbReference type="Pfam" id="PF01380">
    <property type="entry name" value="SIS"/>
    <property type="match status" value="1"/>
</dbReference>
<evidence type="ECO:0000256" key="1">
    <source>
        <dbReference type="ARBA" id="ARBA00001031"/>
    </source>
</evidence>
<dbReference type="AlphaFoldDB" id="A0A927ECI6"/>
<dbReference type="EMBL" id="JACXWY010000016">
    <property type="protein sequence ID" value="MBD3848220.1"/>
    <property type="molecule type" value="Genomic_DNA"/>
</dbReference>
<dbReference type="InterPro" id="IPR046348">
    <property type="entry name" value="SIS_dom_sf"/>
</dbReference>
<keyword evidence="6" id="KW-0315">Glutamine amidotransferase</keyword>
<name>A0A927ECI6_9HYPH</name>